<dbReference type="Pfam" id="PF19279">
    <property type="entry name" value="YegS_C"/>
    <property type="match status" value="1"/>
</dbReference>
<keyword evidence="8" id="KW-1208">Phospholipid metabolism</keyword>
<evidence type="ECO:0000313" key="10">
    <source>
        <dbReference type="EMBL" id="PHU35257.1"/>
    </source>
</evidence>
<dbReference type="PROSITE" id="PS50146">
    <property type="entry name" value="DAGK"/>
    <property type="match status" value="1"/>
</dbReference>
<dbReference type="GO" id="GO:0008654">
    <property type="term" value="P:phospholipid biosynthetic process"/>
    <property type="evidence" value="ECO:0007669"/>
    <property type="project" value="UniProtKB-KW"/>
</dbReference>
<dbReference type="InterPro" id="IPR017438">
    <property type="entry name" value="ATP-NAD_kinase_N"/>
</dbReference>
<keyword evidence="3" id="KW-0808">Transferase</keyword>
<dbReference type="InterPro" id="IPR016064">
    <property type="entry name" value="NAD/diacylglycerol_kinase_sf"/>
</dbReference>
<gene>
    <name evidence="10" type="ORF">CSX01_07990</name>
</gene>
<evidence type="ECO:0000259" key="9">
    <source>
        <dbReference type="PROSITE" id="PS50146"/>
    </source>
</evidence>
<evidence type="ECO:0000256" key="3">
    <source>
        <dbReference type="ARBA" id="ARBA00022679"/>
    </source>
</evidence>
<sequence>MRIIMKNIFIVNKASRTGRAADVWDELEAYLKSENIEYEAHFTAGANDATEFAKAATSSGQKVALFVMGGDGTLNEALNGIVDFENTLYTPLPSGSANDFVSGIGLEGDALEILKRALATEEYKIFDMGKVIYDGGQRLFGVSSGIGVDAYVCLQALTSKLKKFLNKFGLGSATYGLLTVGDIFTMPFSDAHITRWFKDEVEEKDVKGTIFAAAMNCRAEGGGIPMAPNAKPDSGYLTAFYAHDISRLKCLTLLPVLVAGKHEGKGGFDLLNFDKIRIQMKDKMCVHVDGEHVGFFEDITFECLPHALKIRG</sequence>
<dbReference type="InterPro" id="IPR001206">
    <property type="entry name" value="Diacylglycerol_kinase_cat_dom"/>
</dbReference>
<keyword evidence="7" id="KW-0443">Lipid metabolism</keyword>
<dbReference type="EMBL" id="PDYF01000011">
    <property type="protein sequence ID" value="PHU35257.1"/>
    <property type="molecule type" value="Genomic_DNA"/>
</dbReference>
<accession>A0A2G3DW25</accession>
<dbReference type="Gene3D" id="3.40.50.10330">
    <property type="entry name" value="Probable inorganic polyphosphate/atp-NAD kinase, domain 1"/>
    <property type="match status" value="1"/>
</dbReference>
<dbReference type="SUPFAM" id="SSF111331">
    <property type="entry name" value="NAD kinase/diacylglycerol kinase-like"/>
    <property type="match status" value="1"/>
</dbReference>
<dbReference type="InterPro" id="IPR045540">
    <property type="entry name" value="YegS/DAGK_C"/>
</dbReference>
<keyword evidence="7" id="KW-0444">Lipid biosynthesis</keyword>
<dbReference type="Pfam" id="PF00781">
    <property type="entry name" value="DAGK_cat"/>
    <property type="match status" value="1"/>
</dbReference>
<dbReference type="Gene3D" id="2.60.200.40">
    <property type="match status" value="1"/>
</dbReference>
<proteinExistence type="inferred from homology"/>
<keyword evidence="4" id="KW-0547">Nucleotide-binding</keyword>
<comment type="cofactor">
    <cofactor evidence="1">
        <name>Mg(2+)</name>
        <dbReference type="ChEBI" id="CHEBI:18420"/>
    </cofactor>
</comment>
<evidence type="ECO:0000256" key="2">
    <source>
        <dbReference type="ARBA" id="ARBA00005983"/>
    </source>
</evidence>
<evidence type="ECO:0000256" key="6">
    <source>
        <dbReference type="ARBA" id="ARBA00022840"/>
    </source>
</evidence>
<reference evidence="10 11" key="1">
    <citation type="submission" date="2017-10" db="EMBL/GenBank/DDBJ databases">
        <title>Resolving the taxonomy of Roseburia spp., Eubacterium rectale and Agathobacter spp. through phylogenomic analysis.</title>
        <authorList>
            <person name="Sheridan P.O."/>
            <person name="Walker A.W."/>
            <person name="Duncan S.H."/>
            <person name="Scott K.P."/>
            <person name="Toole P.W.O."/>
            <person name="Luis P."/>
            <person name="Flint H.J."/>
        </authorList>
    </citation>
    <scope>NUCLEOTIDE SEQUENCE [LARGE SCALE GENOMIC DNA]</scope>
    <source>
        <strain evidence="10 11">JK626</strain>
    </source>
</reference>
<dbReference type="Proteomes" id="UP000225889">
    <property type="component" value="Unassembled WGS sequence"/>
</dbReference>
<evidence type="ECO:0000256" key="8">
    <source>
        <dbReference type="ARBA" id="ARBA00023264"/>
    </source>
</evidence>
<keyword evidence="5 10" id="KW-0418">Kinase</keyword>
<protein>
    <submittedName>
        <fullName evidence="10">Diacylglycerol kinase</fullName>
    </submittedName>
</protein>
<keyword evidence="7" id="KW-0594">Phospholipid biosynthesis</keyword>
<evidence type="ECO:0000256" key="7">
    <source>
        <dbReference type="ARBA" id="ARBA00023209"/>
    </source>
</evidence>
<dbReference type="InterPro" id="IPR050187">
    <property type="entry name" value="Lipid_Phosphate_FormReg"/>
</dbReference>
<dbReference type="PANTHER" id="PTHR12358">
    <property type="entry name" value="SPHINGOSINE KINASE"/>
    <property type="match status" value="1"/>
</dbReference>
<comment type="caution">
    <text evidence="10">The sequence shown here is derived from an EMBL/GenBank/DDBJ whole genome shotgun (WGS) entry which is preliminary data.</text>
</comment>
<evidence type="ECO:0000313" key="11">
    <source>
        <dbReference type="Proteomes" id="UP000225889"/>
    </source>
</evidence>
<feature type="domain" description="DAGKc" evidence="9">
    <location>
        <begin position="2"/>
        <end position="135"/>
    </location>
</feature>
<dbReference type="AlphaFoldDB" id="A0A2G3DW25"/>
<organism evidence="10 11">
    <name type="scientific">Pseudobutyrivibrio ruminis</name>
    <dbReference type="NCBI Taxonomy" id="46206"/>
    <lineage>
        <taxon>Bacteria</taxon>
        <taxon>Bacillati</taxon>
        <taxon>Bacillota</taxon>
        <taxon>Clostridia</taxon>
        <taxon>Lachnospirales</taxon>
        <taxon>Lachnospiraceae</taxon>
        <taxon>Pseudobutyrivibrio</taxon>
    </lineage>
</organism>
<dbReference type="PANTHER" id="PTHR12358:SF54">
    <property type="entry name" value="SPHINGOSINE KINASE RELATED PROTEIN"/>
    <property type="match status" value="1"/>
</dbReference>
<evidence type="ECO:0000256" key="4">
    <source>
        <dbReference type="ARBA" id="ARBA00022741"/>
    </source>
</evidence>
<keyword evidence="6" id="KW-0067">ATP-binding</keyword>
<comment type="similarity">
    <text evidence="2">Belongs to the diacylglycerol/lipid kinase family.</text>
</comment>
<evidence type="ECO:0000256" key="5">
    <source>
        <dbReference type="ARBA" id="ARBA00022777"/>
    </source>
</evidence>
<reference evidence="10 11" key="2">
    <citation type="submission" date="2017-10" db="EMBL/GenBank/DDBJ databases">
        <authorList>
            <person name="Banno H."/>
            <person name="Chua N.-H."/>
        </authorList>
    </citation>
    <scope>NUCLEOTIDE SEQUENCE [LARGE SCALE GENOMIC DNA]</scope>
    <source>
        <strain evidence="10 11">JK626</strain>
    </source>
</reference>
<name>A0A2G3DW25_9FIRM</name>
<evidence type="ECO:0000256" key="1">
    <source>
        <dbReference type="ARBA" id="ARBA00001946"/>
    </source>
</evidence>
<dbReference type="GO" id="GO:0005524">
    <property type="term" value="F:ATP binding"/>
    <property type="evidence" value="ECO:0007669"/>
    <property type="project" value="UniProtKB-KW"/>
</dbReference>
<dbReference type="GO" id="GO:0016301">
    <property type="term" value="F:kinase activity"/>
    <property type="evidence" value="ECO:0007669"/>
    <property type="project" value="UniProtKB-KW"/>
</dbReference>